<evidence type="ECO:0000313" key="21">
    <source>
        <dbReference type="Proteomes" id="UP000176501"/>
    </source>
</evidence>
<keyword evidence="8 15" id="KW-0547">Nucleotide-binding</keyword>
<dbReference type="PANTHER" id="PTHR10947:SF0">
    <property type="entry name" value="PHENYLALANINE--TRNA LIGASE BETA SUBUNIT"/>
    <property type="match status" value="1"/>
</dbReference>
<dbReference type="Pfam" id="PF03483">
    <property type="entry name" value="B3_4"/>
    <property type="match status" value="1"/>
</dbReference>
<name>A0A1F7W9A4_9BACT</name>
<evidence type="ECO:0000256" key="8">
    <source>
        <dbReference type="ARBA" id="ARBA00022741"/>
    </source>
</evidence>
<evidence type="ECO:0000256" key="14">
    <source>
        <dbReference type="ARBA" id="ARBA00049255"/>
    </source>
</evidence>
<dbReference type="NCBIfam" id="TIGR00472">
    <property type="entry name" value="pheT_bact"/>
    <property type="match status" value="1"/>
</dbReference>
<evidence type="ECO:0000259" key="19">
    <source>
        <dbReference type="PROSITE" id="PS51483"/>
    </source>
</evidence>
<accession>A0A1F7W9A4</accession>
<evidence type="ECO:0000259" key="18">
    <source>
        <dbReference type="PROSITE" id="PS51447"/>
    </source>
</evidence>
<dbReference type="InterPro" id="IPR012340">
    <property type="entry name" value="NA-bd_OB-fold"/>
</dbReference>
<comment type="caution">
    <text evidence="20">The sequence shown here is derived from an EMBL/GenBank/DDBJ whole genome shotgun (WGS) entry which is preliminary data.</text>
</comment>
<dbReference type="CDD" id="cd02796">
    <property type="entry name" value="tRNA_bind_bactPheRS"/>
    <property type="match status" value="1"/>
</dbReference>
<dbReference type="PROSITE" id="PS51483">
    <property type="entry name" value="B5"/>
    <property type="match status" value="1"/>
</dbReference>
<dbReference type="Pfam" id="PF17759">
    <property type="entry name" value="tRNA_synthFbeta"/>
    <property type="match status" value="1"/>
</dbReference>
<dbReference type="HAMAP" id="MF_00283">
    <property type="entry name" value="Phe_tRNA_synth_beta1"/>
    <property type="match status" value="1"/>
</dbReference>
<evidence type="ECO:0000256" key="12">
    <source>
        <dbReference type="ARBA" id="ARBA00022917"/>
    </source>
</evidence>
<proteinExistence type="inferred from homology"/>
<keyword evidence="10 15" id="KW-0460">Magnesium</keyword>
<gene>
    <name evidence="15" type="primary">pheT</name>
    <name evidence="20" type="ORF">A2304_03100</name>
</gene>
<keyword evidence="6 15" id="KW-0436">Ligase</keyword>
<keyword evidence="13 15" id="KW-0030">Aminoacyl-tRNA synthetase</keyword>
<evidence type="ECO:0000256" key="2">
    <source>
        <dbReference type="ARBA" id="ARBA00008653"/>
    </source>
</evidence>
<dbReference type="PROSITE" id="PS50886">
    <property type="entry name" value="TRBD"/>
    <property type="match status" value="1"/>
</dbReference>
<organism evidence="20 21">
    <name type="scientific">Candidatus Uhrbacteria bacterium RIFOXYB2_FULL_57_15</name>
    <dbReference type="NCBI Taxonomy" id="1802422"/>
    <lineage>
        <taxon>Bacteria</taxon>
        <taxon>Candidatus Uhriibacteriota</taxon>
    </lineage>
</organism>
<dbReference type="InterPro" id="IPR005146">
    <property type="entry name" value="B3/B4_tRNA-bd"/>
</dbReference>
<dbReference type="EC" id="6.1.1.20" evidence="15"/>
<comment type="cofactor">
    <cofactor evidence="15">
        <name>Mg(2+)</name>
        <dbReference type="ChEBI" id="CHEBI:18420"/>
    </cofactor>
    <text evidence="15">Binds 2 magnesium ions per tetramer.</text>
</comment>
<evidence type="ECO:0000256" key="15">
    <source>
        <dbReference type="HAMAP-Rule" id="MF_00283"/>
    </source>
</evidence>
<keyword evidence="5 16" id="KW-0820">tRNA-binding</keyword>
<dbReference type="InterPro" id="IPR020825">
    <property type="entry name" value="Phe-tRNA_synthase-like_B3/B4"/>
</dbReference>
<evidence type="ECO:0000313" key="20">
    <source>
        <dbReference type="EMBL" id="OGL98664.1"/>
    </source>
</evidence>
<comment type="subcellular location">
    <subcellularLocation>
        <location evidence="1 15">Cytoplasm</location>
    </subcellularLocation>
</comment>
<dbReference type="FunFam" id="3.50.40.10:FF:000001">
    <property type="entry name" value="Phenylalanine--tRNA ligase beta subunit"/>
    <property type="match status" value="1"/>
</dbReference>
<keyword evidence="9 15" id="KW-0067">ATP-binding</keyword>
<dbReference type="Pfam" id="PF03484">
    <property type="entry name" value="B5"/>
    <property type="match status" value="1"/>
</dbReference>
<dbReference type="GO" id="GO:0009328">
    <property type="term" value="C:phenylalanine-tRNA ligase complex"/>
    <property type="evidence" value="ECO:0007669"/>
    <property type="project" value="TreeGrafter"/>
</dbReference>
<dbReference type="SUPFAM" id="SSF55681">
    <property type="entry name" value="Class II aaRS and biotin synthetases"/>
    <property type="match status" value="1"/>
</dbReference>
<dbReference type="Gene3D" id="2.40.50.140">
    <property type="entry name" value="Nucleic acid-binding proteins"/>
    <property type="match status" value="1"/>
</dbReference>
<dbReference type="SUPFAM" id="SSF54991">
    <property type="entry name" value="Anticodon-binding domain of PheRS"/>
    <property type="match status" value="1"/>
</dbReference>
<dbReference type="InterPro" id="IPR045060">
    <property type="entry name" value="Phe-tRNA-ligase_IIc_bsu"/>
</dbReference>
<evidence type="ECO:0000259" key="17">
    <source>
        <dbReference type="PROSITE" id="PS50886"/>
    </source>
</evidence>
<feature type="domain" description="TRNA-binding" evidence="17">
    <location>
        <begin position="41"/>
        <end position="158"/>
    </location>
</feature>
<dbReference type="Gene3D" id="3.30.56.10">
    <property type="match status" value="2"/>
</dbReference>
<dbReference type="Pfam" id="PF03147">
    <property type="entry name" value="FDX-ACB"/>
    <property type="match status" value="1"/>
</dbReference>
<evidence type="ECO:0000256" key="16">
    <source>
        <dbReference type="PROSITE-ProRule" id="PRU00209"/>
    </source>
</evidence>
<dbReference type="InterPro" id="IPR005147">
    <property type="entry name" value="tRNA_synthase_B5-dom"/>
</dbReference>
<comment type="similarity">
    <text evidence="2 15">Belongs to the phenylalanyl-tRNA synthetase beta subunit family. Type 1 subfamily.</text>
</comment>
<dbReference type="Gene3D" id="3.30.70.380">
    <property type="entry name" value="Ferrodoxin-fold anticodon-binding domain"/>
    <property type="match status" value="1"/>
</dbReference>
<dbReference type="SMART" id="SM00896">
    <property type="entry name" value="FDX-ACB"/>
    <property type="match status" value="1"/>
</dbReference>
<dbReference type="CDD" id="cd00769">
    <property type="entry name" value="PheRS_beta_core"/>
    <property type="match status" value="1"/>
</dbReference>
<comment type="catalytic activity">
    <reaction evidence="14 15">
        <text>tRNA(Phe) + L-phenylalanine + ATP = L-phenylalanyl-tRNA(Phe) + AMP + diphosphate + H(+)</text>
        <dbReference type="Rhea" id="RHEA:19413"/>
        <dbReference type="Rhea" id="RHEA-COMP:9668"/>
        <dbReference type="Rhea" id="RHEA-COMP:9699"/>
        <dbReference type="ChEBI" id="CHEBI:15378"/>
        <dbReference type="ChEBI" id="CHEBI:30616"/>
        <dbReference type="ChEBI" id="CHEBI:33019"/>
        <dbReference type="ChEBI" id="CHEBI:58095"/>
        <dbReference type="ChEBI" id="CHEBI:78442"/>
        <dbReference type="ChEBI" id="CHEBI:78531"/>
        <dbReference type="ChEBI" id="CHEBI:456215"/>
        <dbReference type="EC" id="6.1.1.20"/>
    </reaction>
</comment>
<dbReference type="GO" id="GO:0000287">
    <property type="term" value="F:magnesium ion binding"/>
    <property type="evidence" value="ECO:0007669"/>
    <property type="project" value="UniProtKB-UniRule"/>
</dbReference>
<evidence type="ECO:0000256" key="11">
    <source>
        <dbReference type="ARBA" id="ARBA00022884"/>
    </source>
</evidence>
<dbReference type="InterPro" id="IPR033714">
    <property type="entry name" value="tRNA_bind_bactPheRS"/>
</dbReference>
<evidence type="ECO:0000256" key="10">
    <source>
        <dbReference type="ARBA" id="ARBA00022842"/>
    </source>
</evidence>
<dbReference type="GO" id="GO:0000049">
    <property type="term" value="F:tRNA binding"/>
    <property type="evidence" value="ECO:0007669"/>
    <property type="project" value="UniProtKB-UniRule"/>
</dbReference>
<dbReference type="InterPro" id="IPR036690">
    <property type="entry name" value="Fdx_antiC-bd_sf"/>
</dbReference>
<dbReference type="InterPro" id="IPR004532">
    <property type="entry name" value="Phe-tRNA-ligase_IIc_bsu_bact"/>
</dbReference>
<evidence type="ECO:0000256" key="3">
    <source>
        <dbReference type="ARBA" id="ARBA00011209"/>
    </source>
</evidence>
<dbReference type="Gene3D" id="3.30.930.10">
    <property type="entry name" value="Bira Bifunctional Protein, Domain 2"/>
    <property type="match status" value="1"/>
</dbReference>
<dbReference type="PROSITE" id="PS51447">
    <property type="entry name" value="FDX_ACB"/>
    <property type="match status" value="1"/>
</dbReference>
<keyword evidence="7 15" id="KW-0479">Metal-binding</keyword>
<dbReference type="PANTHER" id="PTHR10947">
    <property type="entry name" value="PHENYLALANYL-TRNA SYNTHETASE BETA CHAIN AND LEUCINE-RICH REPEAT-CONTAINING PROTEIN 47"/>
    <property type="match status" value="1"/>
</dbReference>
<feature type="binding site" evidence="15">
    <location>
        <position position="479"/>
    </location>
    <ligand>
        <name>Mg(2+)</name>
        <dbReference type="ChEBI" id="CHEBI:18420"/>
        <note>shared with alpha subunit</note>
    </ligand>
</feature>
<dbReference type="InterPro" id="IPR045864">
    <property type="entry name" value="aa-tRNA-synth_II/BPL/LPL"/>
</dbReference>
<evidence type="ECO:0000256" key="1">
    <source>
        <dbReference type="ARBA" id="ARBA00004496"/>
    </source>
</evidence>
<evidence type="ECO:0000256" key="6">
    <source>
        <dbReference type="ARBA" id="ARBA00022598"/>
    </source>
</evidence>
<dbReference type="InterPro" id="IPR009061">
    <property type="entry name" value="DNA-bd_dom_put_sf"/>
</dbReference>
<comment type="subunit">
    <text evidence="3 15">Tetramer of two alpha and two beta subunits.</text>
</comment>
<dbReference type="SUPFAM" id="SSF46955">
    <property type="entry name" value="Putative DNA-binding domain"/>
    <property type="match status" value="1"/>
</dbReference>
<keyword evidence="12 15" id="KW-0648">Protein biosynthesis</keyword>
<evidence type="ECO:0000256" key="5">
    <source>
        <dbReference type="ARBA" id="ARBA00022555"/>
    </source>
</evidence>
<dbReference type="SMART" id="SM00873">
    <property type="entry name" value="B3_4"/>
    <property type="match status" value="1"/>
</dbReference>
<dbReference type="GO" id="GO:0006432">
    <property type="term" value="P:phenylalanyl-tRNA aminoacylation"/>
    <property type="evidence" value="ECO:0007669"/>
    <property type="project" value="UniProtKB-UniRule"/>
</dbReference>
<dbReference type="Proteomes" id="UP000176501">
    <property type="component" value="Unassembled WGS sequence"/>
</dbReference>
<dbReference type="AlphaFoldDB" id="A0A1F7W9A4"/>
<evidence type="ECO:0000256" key="7">
    <source>
        <dbReference type="ARBA" id="ARBA00022723"/>
    </source>
</evidence>
<dbReference type="InterPro" id="IPR041616">
    <property type="entry name" value="PheRS_beta_core"/>
</dbReference>
<dbReference type="GO" id="GO:0005524">
    <property type="term" value="F:ATP binding"/>
    <property type="evidence" value="ECO:0007669"/>
    <property type="project" value="UniProtKB-UniRule"/>
</dbReference>
<reference evidence="20 21" key="1">
    <citation type="journal article" date="2016" name="Nat. Commun.">
        <title>Thousands of microbial genomes shed light on interconnected biogeochemical processes in an aquifer system.</title>
        <authorList>
            <person name="Anantharaman K."/>
            <person name="Brown C.T."/>
            <person name="Hug L.A."/>
            <person name="Sharon I."/>
            <person name="Castelle C.J."/>
            <person name="Probst A.J."/>
            <person name="Thomas B.C."/>
            <person name="Singh A."/>
            <person name="Wilkins M.J."/>
            <person name="Karaoz U."/>
            <person name="Brodie E.L."/>
            <person name="Williams K.H."/>
            <person name="Hubbard S.S."/>
            <person name="Banfield J.F."/>
        </authorList>
    </citation>
    <scope>NUCLEOTIDE SEQUENCE [LARGE SCALE GENOMIC DNA]</scope>
</reference>
<dbReference type="Pfam" id="PF01588">
    <property type="entry name" value="tRNA_bind"/>
    <property type="match status" value="1"/>
</dbReference>
<feature type="binding site" evidence="15">
    <location>
        <position position="485"/>
    </location>
    <ligand>
        <name>Mg(2+)</name>
        <dbReference type="ChEBI" id="CHEBI:18420"/>
        <note>shared with alpha subunit</note>
    </ligand>
</feature>
<sequence>MLISKQWLSEFVKLPPEVSDADLAKTVTLSTVEVEKTINQAAAMEHMVVGLVVAVLPHPNADRLHVCQVDVGGRVTQIVCGGINVVEGMKVAVALPGSRVRWHGEGELVELAKTKIRGEESEGMICAGAEIGIEKSDEGEHEIMDLSALDVTAGTPLAEALGRDDVVFDIEHKSLTNRPDLMGHYGMAREIAALYRAPLKAYAPSQFDPKKNTLKGFGSSSGPGVSVLVDEPELCPRYVAVLVEGITVGPSPAWVRNRLLSCGVRSINNVVDITNFVMLELGQPMHAFDADVVGEKIIVRRAKKREKIACLDDATYELGTDDLVVTDGKKPIAIAGVMGGKESGVTDATTRIVFESANFNPVSVRKTSVRLALRSESSARFEKSLDPNQCDLAMRRAVELVRRLCPEARVVFPVAEVYSRAFPTVKIEMGPEDIRRNLGADIPEEEMKDILRRLGFDILDIRKTSRWTVIVPTWRATKDVTIKEDVIEEVARIWGYDRIPSALPVFSIAPPPEDVARDLARRLRHALAIGHGATEAYRYAFVAPETLTALGFDPAEHLRLANPLAADRPYLVRSLLPNLLEAVAENHRAFESVSLFEIDRVFLGDAKGDEDGQGGTLPAQPYHAAIAYSIAGDERPFVALRGMVEAILFREGFGVSFGPATHPAHCMHSGRSADILVDGKKCGMLAELTPEASMALGIDRRVAVAELNVSDLASRPRATASFAPIPQFPDAKRDLAFVVSDRVAYADIESAIRGASPLLASVELFDVYRGKGVEEGKKSIAVHITLRSTGKTLSSDEVEAALVDARSILFKRLGAVPRA</sequence>
<keyword evidence="11 16" id="KW-0694">RNA-binding</keyword>
<dbReference type="SMART" id="SM00874">
    <property type="entry name" value="B5"/>
    <property type="match status" value="1"/>
</dbReference>
<dbReference type="InterPro" id="IPR002547">
    <property type="entry name" value="tRNA-bd_dom"/>
</dbReference>
<feature type="domain" description="FDX-ACB" evidence="18">
    <location>
        <begin position="726"/>
        <end position="818"/>
    </location>
</feature>
<protein>
    <recommendedName>
        <fullName evidence="15">Phenylalanine--tRNA ligase beta subunit</fullName>
        <ecNumber evidence="15">6.1.1.20</ecNumber>
    </recommendedName>
    <alternativeName>
        <fullName evidence="15">Phenylalanyl-tRNA synthetase beta subunit</fullName>
        <shortName evidence="15">PheRS</shortName>
    </alternativeName>
</protein>
<evidence type="ECO:0000256" key="13">
    <source>
        <dbReference type="ARBA" id="ARBA00023146"/>
    </source>
</evidence>
<keyword evidence="4 15" id="KW-0963">Cytoplasm</keyword>
<feature type="binding site" evidence="15">
    <location>
        <position position="488"/>
    </location>
    <ligand>
        <name>Mg(2+)</name>
        <dbReference type="ChEBI" id="CHEBI:18420"/>
        <note>shared with alpha subunit</note>
    </ligand>
</feature>
<dbReference type="SUPFAM" id="SSF50249">
    <property type="entry name" value="Nucleic acid-binding proteins"/>
    <property type="match status" value="1"/>
</dbReference>
<feature type="binding site" evidence="15">
    <location>
        <position position="489"/>
    </location>
    <ligand>
        <name>Mg(2+)</name>
        <dbReference type="ChEBI" id="CHEBI:18420"/>
        <note>shared with alpha subunit</note>
    </ligand>
</feature>
<evidence type="ECO:0000256" key="9">
    <source>
        <dbReference type="ARBA" id="ARBA00022840"/>
    </source>
</evidence>
<evidence type="ECO:0000256" key="4">
    <source>
        <dbReference type="ARBA" id="ARBA00022490"/>
    </source>
</evidence>
<dbReference type="EMBL" id="MGFE01000017">
    <property type="protein sequence ID" value="OGL98664.1"/>
    <property type="molecule type" value="Genomic_DNA"/>
</dbReference>
<dbReference type="InterPro" id="IPR005121">
    <property type="entry name" value="Fdx_antiC-bd"/>
</dbReference>
<feature type="domain" description="B5" evidence="19">
    <location>
        <begin position="422"/>
        <end position="501"/>
    </location>
</feature>
<dbReference type="Gene3D" id="3.50.40.10">
    <property type="entry name" value="Phenylalanyl-trna Synthetase, Chain B, domain 3"/>
    <property type="match status" value="1"/>
</dbReference>
<dbReference type="SUPFAM" id="SSF56037">
    <property type="entry name" value="PheT/TilS domain"/>
    <property type="match status" value="1"/>
</dbReference>
<dbReference type="GO" id="GO:0004826">
    <property type="term" value="F:phenylalanine-tRNA ligase activity"/>
    <property type="evidence" value="ECO:0007669"/>
    <property type="project" value="UniProtKB-UniRule"/>
</dbReference>